<keyword evidence="3" id="KW-1185">Reference proteome</keyword>
<protein>
    <submittedName>
        <fullName evidence="2">CRISPR-associated protein Cas6</fullName>
    </submittedName>
</protein>
<accession>A0A977PJH5</accession>
<dbReference type="Proteomes" id="UP001063698">
    <property type="component" value="Chromosome"/>
</dbReference>
<dbReference type="InterPro" id="IPR019267">
    <property type="entry name" value="CRISPR-assoc_Cas6_C"/>
</dbReference>
<evidence type="ECO:0000259" key="1">
    <source>
        <dbReference type="Pfam" id="PF10040"/>
    </source>
</evidence>
<feature type="domain" description="CRISPR-associated protein Cas6 C-terminal" evidence="1">
    <location>
        <begin position="133"/>
        <end position="248"/>
    </location>
</feature>
<evidence type="ECO:0000313" key="2">
    <source>
        <dbReference type="EMBL" id="UXD21661.1"/>
    </source>
</evidence>
<dbReference type="Gene3D" id="3.30.70.1900">
    <property type="match status" value="1"/>
</dbReference>
<reference evidence="2" key="1">
    <citation type="submission" date="2013-11" db="EMBL/GenBank/DDBJ databases">
        <title>Comparative genomics of Ignicoccus.</title>
        <authorList>
            <person name="Podar M."/>
        </authorList>
    </citation>
    <scope>NUCLEOTIDE SEQUENCE</scope>
    <source>
        <strain evidence="2">DSM 13166</strain>
    </source>
</reference>
<dbReference type="AlphaFoldDB" id="A0A977PJH5"/>
<dbReference type="Pfam" id="PF10040">
    <property type="entry name" value="CRISPR_Cas6"/>
    <property type="match status" value="1"/>
</dbReference>
<gene>
    <name evidence="2" type="ORF">IPA_06430</name>
</gene>
<evidence type="ECO:0000313" key="3">
    <source>
        <dbReference type="Proteomes" id="UP001063698"/>
    </source>
</evidence>
<organism evidence="2 3">
    <name type="scientific">Ignicoccus pacificus DSM 13166</name>
    <dbReference type="NCBI Taxonomy" id="940294"/>
    <lineage>
        <taxon>Archaea</taxon>
        <taxon>Thermoproteota</taxon>
        <taxon>Thermoprotei</taxon>
        <taxon>Desulfurococcales</taxon>
        <taxon>Desulfurococcaceae</taxon>
        <taxon>Ignicoccus</taxon>
    </lineage>
</organism>
<dbReference type="KEGG" id="ipc:IPA_06430"/>
<proteinExistence type="predicted"/>
<dbReference type="EMBL" id="CP006868">
    <property type="protein sequence ID" value="UXD21661.1"/>
    <property type="molecule type" value="Genomic_DNA"/>
</dbReference>
<sequence>MNITPIEFNDFTGKIVKSFLICADERFKKVFGEEGGYKEFHITPLLDEEGRAIYPRKVVKCSFCKDKKPKGEGRVRIPDVAYFEVSGKKEWLTSLFSYTSCSLSIKGIKIDIESVEVEEEEIELGDGDGIFIKFRGPAVLRDPWHRPGGELRSRFLPSPSHLFSTNVYSLFREKYFEVLMELEKALVEDHSALNSLGKVWYYYGGKWLPALSGSIIFWLREMNDIVKHTLLHASYFGVGSGRAAGFGDIVLNVF</sequence>
<name>A0A977PJH5_9CREN</name>